<proteinExistence type="predicted"/>
<reference evidence="2 3" key="1">
    <citation type="journal article" date="2023" name="Sci. Data">
        <title>Genome assembly of the Korean intertidal mud-creeper Batillaria attramentaria.</title>
        <authorList>
            <person name="Patra A.K."/>
            <person name="Ho P.T."/>
            <person name="Jun S."/>
            <person name="Lee S.J."/>
            <person name="Kim Y."/>
            <person name="Won Y.J."/>
        </authorList>
    </citation>
    <scope>NUCLEOTIDE SEQUENCE [LARGE SCALE GENOMIC DNA]</scope>
    <source>
        <strain evidence="2">Wonlab-2016</strain>
    </source>
</reference>
<feature type="region of interest" description="Disordered" evidence="1">
    <location>
        <begin position="106"/>
        <end position="171"/>
    </location>
</feature>
<gene>
    <name evidence="2" type="ORF">BaRGS_00024158</name>
</gene>
<dbReference type="AlphaFoldDB" id="A0ABD0KC41"/>
<organism evidence="2 3">
    <name type="scientific">Batillaria attramentaria</name>
    <dbReference type="NCBI Taxonomy" id="370345"/>
    <lineage>
        <taxon>Eukaryota</taxon>
        <taxon>Metazoa</taxon>
        <taxon>Spiralia</taxon>
        <taxon>Lophotrochozoa</taxon>
        <taxon>Mollusca</taxon>
        <taxon>Gastropoda</taxon>
        <taxon>Caenogastropoda</taxon>
        <taxon>Sorbeoconcha</taxon>
        <taxon>Cerithioidea</taxon>
        <taxon>Batillariidae</taxon>
        <taxon>Batillaria</taxon>
    </lineage>
</organism>
<feature type="compositionally biased region" description="Basic and acidic residues" evidence="1">
    <location>
        <begin position="122"/>
        <end position="139"/>
    </location>
</feature>
<keyword evidence="3" id="KW-1185">Reference proteome</keyword>
<protein>
    <submittedName>
        <fullName evidence="2">Uncharacterized protein</fullName>
    </submittedName>
</protein>
<evidence type="ECO:0000256" key="1">
    <source>
        <dbReference type="SAM" id="MobiDB-lite"/>
    </source>
</evidence>
<accession>A0ABD0KC41</accession>
<name>A0ABD0KC41_9CAEN</name>
<evidence type="ECO:0000313" key="3">
    <source>
        <dbReference type="Proteomes" id="UP001519460"/>
    </source>
</evidence>
<sequence>MSVDGCTVQNLAVSGLSVLDLDKWLRTITPVRHIRHVTFHVGVNSCGGGPVETRTWLQLIRQHARVFPNSRHRPLSPHVAVTTCLKRFTCPMATYRRHVGERKRGLSEWPEGDYNNQRRRVHDNERPRRGYYKDAHPPLRDLGLPLSGRDSGQPPQQCAHDGQRPPFESTSVGVVRQPPAPVVHDYQHKSPVDLHAAGQKAAAATYSVSADPQKMMQVLQALRSAAADLLTIC</sequence>
<comment type="caution">
    <text evidence="2">The sequence shown here is derived from an EMBL/GenBank/DDBJ whole genome shotgun (WGS) entry which is preliminary data.</text>
</comment>
<dbReference type="Proteomes" id="UP001519460">
    <property type="component" value="Unassembled WGS sequence"/>
</dbReference>
<evidence type="ECO:0000313" key="2">
    <source>
        <dbReference type="EMBL" id="KAK7484632.1"/>
    </source>
</evidence>
<dbReference type="EMBL" id="JACVVK020000207">
    <property type="protein sequence ID" value="KAK7484632.1"/>
    <property type="molecule type" value="Genomic_DNA"/>
</dbReference>